<protein>
    <submittedName>
        <fullName evidence="2">Uncharacterized protein</fullName>
    </submittedName>
</protein>
<evidence type="ECO:0000313" key="3">
    <source>
        <dbReference type="Proteomes" id="UP001055439"/>
    </source>
</evidence>
<feature type="region of interest" description="Disordered" evidence="1">
    <location>
        <begin position="1"/>
        <end position="24"/>
    </location>
</feature>
<evidence type="ECO:0000313" key="2">
    <source>
        <dbReference type="EMBL" id="URE38801.1"/>
    </source>
</evidence>
<organism evidence="2 3">
    <name type="scientific">Musa troglodytarum</name>
    <name type="common">fe'i banana</name>
    <dbReference type="NCBI Taxonomy" id="320322"/>
    <lineage>
        <taxon>Eukaryota</taxon>
        <taxon>Viridiplantae</taxon>
        <taxon>Streptophyta</taxon>
        <taxon>Embryophyta</taxon>
        <taxon>Tracheophyta</taxon>
        <taxon>Spermatophyta</taxon>
        <taxon>Magnoliopsida</taxon>
        <taxon>Liliopsida</taxon>
        <taxon>Zingiberales</taxon>
        <taxon>Musaceae</taxon>
        <taxon>Musa</taxon>
    </lineage>
</organism>
<name>A0A9E7HQF4_9LILI</name>
<sequence>MEQERTSVPHHSSSTTKAKNPRRPRCLMLSITYGPLHGQAKRRTSKTHFLAISLGEDNATMKLEHPDPVDMDKDGRYDPQILKRNRLLERSWPIRIVCAITRTPAMP</sequence>
<proteinExistence type="predicted"/>
<dbReference type="AlphaFoldDB" id="A0A9E7HQF4"/>
<evidence type="ECO:0000256" key="1">
    <source>
        <dbReference type="SAM" id="MobiDB-lite"/>
    </source>
</evidence>
<dbReference type="EMBL" id="CP097510">
    <property type="protein sequence ID" value="URE38801.1"/>
    <property type="molecule type" value="Genomic_DNA"/>
</dbReference>
<reference evidence="2" key="1">
    <citation type="submission" date="2022-05" db="EMBL/GenBank/DDBJ databases">
        <title>The Musa troglodytarum L. genome provides insights into the mechanism of non-climacteric behaviour and enrichment of carotenoids.</title>
        <authorList>
            <person name="Wang J."/>
        </authorList>
    </citation>
    <scope>NUCLEOTIDE SEQUENCE</scope>
    <source>
        <tissue evidence="2">Leaf</tissue>
    </source>
</reference>
<keyword evidence="3" id="KW-1185">Reference proteome</keyword>
<feature type="compositionally biased region" description="Polar residues" evidence="1">
    <location>
        <begin position="9"/>
        <end position="18"/>
    </location>
</feature>
<gene>
    <name evidence="2" type="ORF">MUK42_17885</name>
</gene>
<dbReference type="Proteomes" id="UP001055439">
    <property type="component" value="Chromosome 8"/>
</dbReference>
<accession>A0A9E7HQF4</accession>